<dbReference type="Proteomes" id="UP000521943">
    <property type="component" value="Unassembled WGS sequence"/>
</dbReference>
<comment type="caution">
    <text evidence="1">The sequence shown here is derived from an EMBL/GenBank/DDBJ whole genome shotgun (WGS) entry which is preliminary data.</text>
</comment>
<organism evidence="1 2">
    <name type="scientific">Ephemerocybe angulata</name>
    <dbReference type="NCBI Taxonomy" id="980116"/>
    <lineage>
        <taxon>Eukaryota</taxon>
        <taxon>Fungi</taxon>
        <taxon>Dikarya</taxon>
        <taxon>Basidiomycota</taxon>
        <taxon>Agaricomycotina</taxon>
        <taxon>Agaricomycetes</taxon>
        <taxon>Agaricomycetidae</taxon>
        <taxon>Agaricales</taxon>
        <taxon>Agaricineae</taxon>
        <taxon>Psathyrellaceae</taxon>
        <taxon>Ephemerocybe</taxon>
    </lineage>
</organism>
<name>A0A8H6HRJ7_9AGAR</name>
<proteinExistence type="predicted"/>
<dbReference type="EMBL" id="JACGCI010000052">
    <property type="protein sequence ID" value="KAF6751117.1"/>
    <property type="molecule type" value="Genomic_DNA"/>
</dbReference>
<protein>
    <recommendedName>
        <fullName evidence="3">F-box domain-containing protein</fullName>
    </recommendedName>
</protein>
<accession>A0A8H6HRJ7</accession>
<evidence type="ECO:0008006" key="3">
    <source>
        <dbReference type="Google" id="ProtNLM"/>
    </source>
</evidence>
<reference evidence="1 2" key="1">
    <citation type="submission" date="2020-07" db="EMBL/GenBank/DDBJ databases">
        <title>Comparative genomics of pyrophilous fungi reveals a link between fire events and developmental genes.</title>
        <authorList>
            <consortium name="DOE Joint Genome Institute"/>
            <person name="Steindorff A.S."/>
            <person name="Carver A."/>
            <person name="Calhoun S."/>
            <person name="Stillman K."/>
            <person name="Liu H."/>
            <person name="Lipzen A."/>
            <person name="Pangilinan J."/>
            <person name="Labutti K."/>
            <person name="Bruns T.D."/>
            <person name="Grigoriev I.V."/>
        </authorList>
    </citation>
    <scope>NUCLEOTIDE SEQUENCE [LARGE SCALE GENOMIC DNA]</scope>
    <source>
        <strain evidence="1 2">CBS 144469</strain>
    </source>
</reference>
<evidence type="ECO:0000313" key="2">
    <source>
        <dbReference type="Proteomes" id="UP000521943"/>
    </source>
</evidence>
<dbReference type="AlphaFoldDB" id="A0A8H6HRJ7"/>
<dbReference type="Gene3D" id="1.20.1280.50">
    <property type="match status" value="1"/>
</dbReference>
<dbReference type="OrthoDB" id="3038759at2759"/>
<sequence length="609" mass="68318">MPLPLSSATNSSRLWAQSSTMVAAPRLTELGLPQSVLRIVQRQDPLPLANEEMQVLQAAYREAEAHQPAIRDQIIFSWQDPAALERLHKEQELLERRLWACRGIFASWRQLPIEIWDEIFAYYLLMIRRGTVGAESTERAVRCAPENISMVCRAWKAIADSTISLWVDVSILADRHEMWGVPLVSMMSQGASVVARLNRISKFGAMPWSLRLRMNAGVSGDLIAMGDQLIPLSQLLSPYTDVLKTVRRLHVKSDPFASYLSSISSFPSVSSLVLDCRSLQPRFPDPSQNIIPRFENLRQAVLINILSDTYFPYHLSLSQLTHLYLGDYVSAGVCQRVLRLCTSLQKACFNVNPDSEGVARDHSGPILTLKDFKDLTILQGNPFAKAPFTGIFLPSLTRLRIFFGHQDLEWYPGPSNFQLFSNIRRLSLVGSGGVAFAKGLVPILDACPLLEQLYAHLSMDLQDIFQYLTLKPENKRLPCLEDLALHLGMDDPVLQILFPVDSLYQLIHSRTKDVPTGTATLRRAVLWLNSETNTQDPGPSDRLVKDLTATLEAFAFAGLQCSLGYLKTQDVTPPYMDIAEHWDDGCMDFVDKDWDSQYGLYSIAATSSS</sequence>
<keyword evidence="2" id="KW-1185">Reference proteome</keyword>
<gene>
    <name evidence="1" type="ORF">DFP72DRAFT_908522</name>
</gene>
<dbReference type="Gene3D" id="3.80.10.10">
    <property type="entry name" value="Ribonuclease Inhibitor"/>
    <property type="match status" value="1"/>
</dbReference>
<dbReference type="InterPro" id="IPR032675">
    <property type="entry name" value="LRR_dom_sf"/>
</dbReference>
<evidence type="ECO:0000313" key="1">
    <source>
        <dbReference type="EMBL" id="KAF6751117.1"/>
    </source>
</evidence>
<dbReference type="SUPFAM" id="SSF52058">
    <property type="entry name" value="L domain-like"/>
    <property type="match status" value="1"/>
</dbReference>